<dbReference type="RefSeq" id="WP_101332233.1">
    <property type="nucleotide sequence ID" value="NZ_PJNH01000003.1"/>
</dbReference>
<name>A0A2I0QSS9_9BACI</name>
<evidence type="ECO:0000313" key="7">
    <source>
        <dbReference type="EMBL" id="PKR77405.1"/>
    </source>
</evidence>
<gene>
    <name evidence="7" type="ORF">CEY16_11790</name>
</gene>
<keyword evidence="8" id="KW-1185">Reference proteome</keyword>
<dbReference type="InterPro" id="IPR051201">
    <property type="entry name" value="Chloro_Bact_Ser_Proteases"/>
</dbReference>
<evidence type="ECO:0000256" key="5">
    <source>
        <dbReference type="SAM" id="Phobius"/>
    </source>
</evidence>
<dbReference type="Gene3D" id="2.30.42.10">
    <property type="match status" value="1"/>
</dbReference>
<dbReference type="InterPro" id="IPR043504">
    <property type="entry name" value="Peptidase_S1_PA_chymotrypsin"/>
</dbReference>
<dbReference type="Proteomes" id="UP000243524">
    <property type="component" value="Unassembled WGS sequence"/>
</dbReference>
<evidence type="ECO:0000256" key="2">
    <source>
        <dbReference type="ARBA" id="ARBA00022670"/>
    </source>
</evidence>
<dbReference type="OrthoDB" id="9758917at2"/>
<evidence type="ECO:0000256" key="3">
    <source>
        <dbReference type="ARBA" id="ARBA00022801"/>
    </source>
</evidence>
<dbReference type="FunFam" id="2.40.10.10:FF:000001">
    <property type="entry name" value="Periplasmic serine protease DegS"/>
    <property type="match status" value="1"/>
</dbReference>
<protein>
    <submittedName>
        <fullName evidence="7">Serine protease</fullName>
    </submittedName>
</protein>
<dbReference type="PANTHER" id="PTHR43343:SF3">
    <property type="entry name" value="PROTEASE DO-LIKE 8, CHLOROPLASTIC"/>
    <property type="match status" value="1"/>
</dbReference>
<reference evidence="7 8" key="1">
    <citation type="submission" date="2017-06" db="EMBL/GenBank/DDBJ databases">
        <title>the draft geome sequence of Illustriluteabacillus marina B3227.</title>
        <authorList>
            <person name="He R.-H."/>
            <person name="Du Z.-J."/>
        </authorList>
    </citation>
    <scope>NUCLEOTIDE SEQUENCE [LARGE SCALE GENOMIC DNA]</scope>
    <source>
        <strain evidence="7 8">B3227</strain>
    </source>
</reference>
<dbReference type="Pfam" id="PF13180">
    <property type="entry name" value="PDZ_2"/>
    <property type="match status" value="1"/>
</dbReference>
<dbReference type="Gene3D" id="2.40.10.10">
    <property type="entry name" value="Trypsin-like serine proteases"/>
    <property type="match status" value="2"/>
</dbReference>
<feature type="domain" description="PDZ" evidence="6">
    <location>
        <begin position="281"/>
        <end position="397"/>
    </location>
</feature>
<keyword evidence="2 7" id="KW-0645">Protease</keyword>
<dbReference type="InterPro" id="IPR001478">
    <property type="entry name" value="PDZ"/>
</dbReference>
<evidence type="ECO:0000313" key="8">
    <source>
        <dbReference type="Proteomes" id="UP000243524"/>
    </source>
</evidence>
<proteinExistence type="inferred from homology"/>
<comment type="similarity">
    <text evidence="1">Belongs to the peptidase S1C family.</text>
</comment>
<evidence type="ECO:0000256" key="4">
    <source>
        <dbReference type="ARBA" id="ARBA00022825"/>
    </source>
</evidence>
<dbReference type="SUPFAM" id="SSF50156">
    <property type="entry name" value="PDZ domain-like"/>
    <property type="match status" value="1"/>
</dbReference>
<feature type="transmembrane region" description="Helical" evidence="5">
    <location>
        <begin position="20"/>
        <end position="42"/>
    </location>
</feature>
<evidence type="ECO:0000259" key="6">
    <source>
        <dbReference type="SMART" id="SM00228"/>
    </source>
</evidence>
<keyword evidence="5" id="KW-1133">Transmembrane helix</keyword>
<keyword evidence="5" id="KW-0472">Membrane</keyword>
<dbReference type="GO" id="GO:0006508">
    <property type="term" value="P:proteolysis"/>
    <property type="evidence" value="ECO:0007669"/>
    <property type="project" value="UniProtKB-KW"/>
</dbReference>
<keyword evidence="4" id="KW-0720">Serine protease</keyword>
<keyword evidence="3" id="KW-0378">Hydrolase</keyword>
<keyword evidence="5" id="KW-0812">Transmembrane</keyword>
<dbReference type="PRINTS" id="PR00834">
    <property type="entry name" value="PROTEASES2C"/>
</dbReference>
<dbReference type="EMBL" id="PJNH01000003">
    <property type="protein sequence ID" value="PKR77405.1"/>
    <property type="molecule type" value="Genomic_DNA"/>
</dbReference>
<dbReference type="Pfam" id="PF13365">
    <property type="entry name" value="Trypsin_2"/>
    <property type="match status" value="1"/>
</dbReference>
<dbReference type="SUPFAM" id="SSF50494">
    <property type="entry name" value="Trypsin-like serine proteases"/>
    <property type="match status" value="1"/>
</dbReference>
<dbReference type="SMART" id="SM00228">
    <property type="entry name" value="PDZ"/>
    <property type="match status" value="1"/>
</dbReference>
<evidence type="ECO:0000256" key="1">
    <source>
        <dbReference type="ARBA" id="ARBA00010541"/>
    </source>
</evidence>
<organism evidence="7 8">
    <name type="scientific">Halalkalibacillus sediminis</name>
    <dbReference type="NCBI Taxonomy" id="2018042"/>
    <lineage>
        <taxon>Bacteria</taxon>
        <taxon>Bacillati</taxon>
        <taxon>Bacillota</taxon>
        <taxon>Bacilli</taxon>
        <taxon>Bacillales</taxon>
        <taxon>Bacillaceae</taxon>
        <taxon>Halalkalibacillus</taxon>
    </lineage>
</organism>
<dbReference type="InterPro" id="IPR036034">
    <property type="entry name" value="PDZ_sf"/>
</dbReference>
<dbReference type="AlphaFoldDB" id="A0A2I0QSS9"/>
<dbReference type="PANTHER" id="PTHR43343">
    <property type="entry name" value="PEPTIDASE S12"/>
    <property type="match status" value="1"/>
</dbReference>
<sequence length="411" mass="44440">MGYYDDHHMNRRLKSKRGWLLPTLVGLVLGIVLIILALPTLVKANFLPYEISVQDVDDENVEQDDAGDQGEGESKSVSVDISSQATEVVQGVSNTVVGVVNIQQSQNIFGQSSERDDEQAGTGSGVIYKVQDDRAYIVTNYHVIQGASTVEIVFADEEQVEAEVVGGDVYTDLAVLTVDASNVEETIEFGNSDELNVGEPVLAIGNPLGLQFAGSVTQGIISGKERLIPQDLNQDGRPDWQAEVLQTDAAINPGNSGGALVNMEGQLIGINSLKIGAAQVEGLGFAIPIDYARPVIDQLEENGAVSRSYLGITPYSLSDVAQYHWQNTLDLPDDVESGVIVDAVENVSPADQAGLEQYDVIVELNGETITNVLELRQYLYNETEPGEELTITYYRDGELQETTATLSAQEF</sequence>
<dbReference type="InterPro" id="IPR009003">
    <property type="entry name" value="Peptidase_S1_PA"/>
</dbReference>
<comment type="caution">
    <text evidence="7">The sequence shown here is derived from an EMBL/GenBank/DDBJ whole genome shotgun (WGS) entry which is preliminary data.</text>
</comment>
<dbReference type="GO" id="GO:0004252">
    <property type="term" value="F:serine-type endopeptidase activity"/>
    <property type="evidence" value="ECO:0007669"/>
    <property type="project" value="InterPro"/>
</dbReference>
<accession>A0A2I0QSS9</accession>
<dbReference type="InterPro" id="IPR001940">
    <property type="entry name" value="Peptidase_S1C"/>
</dbReference>